<dbReference type="EMBL" id="LFZN01000110">
    <property type="protein sequence ID" value="KXS98582.1"/>
    <property type="molecule type" value="Genomic_DNA"/>
</dbReference>
<sequence>MSSRAVIASLVAIATLATAQNATLMKGPGPYPSGEASRFSNASAQASKTVQFALWYPSQTNDPAPTWSWETRIEEGTVEDSDVPNAVQLNTVFSFSWGDGSLASAAAQHIGQLDPQNFCVTVVDSLFPARTTNAYDTDTEDHASDGSCSKPLRGRCLDAINDAFAKADPDENGCRGGNLDLSSIHQCEWSFEHHYSASTYNLLRNSTANQAANDTFPLRSGEGFAHITSDTYDSSNQTLVTQQEGKLQMIIIDSGNVRQPLCMRVNTDRDARGYSTGALGNSGNNAGINFWLIGAAGIAALAYML</sequence>
<evidence type="ECO:0000256" key="1">
    <source>
        <dbReference type="SAM" id="SignalP"/>
    </source>
</evidence>
<comment type="caution">
    <text evidence="2">The sequence shown here is derived from an EMBL/GenBank/DDBJ whole genome shotgun (WGS) entry which is preliminary data.</text>
</comment>
<gene>
    <name evidence="2" type="ORF">AC578_4319</name>
</gene>
<evidence type="ECO:0000313" key="3">
    <source>
        <dbReference type="Proteomes" id="UP000070133"/>
    </source>
</evidence>
<reference evidence="2 3" key="1">
    <citation type="submission" date="2015-07" db="EMBL/GenBank/DDBJ databases">
        <title>Comparative genomics of the Sigatoka disease complex on banana suggests a link between parallel evolutionary changes in Pseudocercospora fijiensis and Pseudocercospora eumusae and increased virulence on the banana host.</title>
        <authorList>
            <person name="Chang T.-C."/>
            <person name="Salvucci A."/>
            <person name="Crous P.W."/>
            <person name="Stergiopoulos I."/>
        </authorList>
    </citation>
    <scope>NUCLEOTIDE SEQUENCE [LARGE SCALE GENOMIC DNA]</scope>
    <source>
        <strain evidence="2 3">CBS 114824</strain>
    </source>
</reference>
<accession>A0A139H833</accession>
<name>A0A139H833_9PEZI</name>
<proteinExistence type="predicted"/>
<dbReference type="Proteomes" id="UP000070133">
    <property type="component" value="Unassembled WGS sequence"/>
</dbReference>
<dbReference type="AlphaFoldDB" id="A0A139H833"/>
<protein>
    <submittedName>
        <fullName evidence="2">Uncharacterized protein</fullName>
    </submittedName>
</protein>
<evidence type="ECO:0000313" key="2">
    <source>
        <dbReference type="EMBL" id="KXS98582.1"/>
    </source>
</evidence>
<keyword evidence="1" id="KW-0732">Signal</keyword>
<dbReference type="STRING" id="321146.A0A139H833"/>
<organism evidence="2 3">
    <name type="scientific">Pseudocercospora eumusae</name>
    <dbReference type="NCBI Taxonomy" id="321146"/>
    <lineage>
        <taxon>Eukaryota</taxon>
        <taxon>Fungi</taxon>
        <taxon>Dikarya</taxon>
        <taxon>Ascomycota</taxon>
        <taxon>Pezizomycotina</taxon>
        <taxon>Dothideomycetes</taxon>
        <taxon>Dothideomycetidae</taxon>
        <taxon>Mycosphaerellales</taxon>
        <taxon>Mycosphaerellaceae</taxon>
        <taxon>Pseudocercospora</taxon>
    </lineage>
</organism>
<feature type="signal peptide" evidence="1">
    <location>
        <begin position="1"/>
        <end position="19"/>
    </location>
</feature>
<dbReference type="OrthoDB" id="3629846at2759"/>
<keyword evidence="3" id="KW-1185">Reference proteome</keyword>
<feature type="chain" id="PRO_5007806389" evidence="1">
    <location>
        <begin position="20"/>
        <end position="305"/>
    </location>
</feature>